<comment type="caution">
    <text evidence="4">The sequence shown here is derived from an EMBL/GenBank/DDBJ whole genome shotgun (WGS) entry which is preliminary data.</text>
</comment>
<dbReference type="Pfam" id="PF00202">
    <property type="entry name" value="Aminotran_3"/>
    <property type="match status" value="1"/>
</dbReference>
<accession>A0A9W5Y9V4</accession>
<dbReference type="InterPro" id="IPR049704">
    <property type="entry name" value="Aminotrans_3_PPA_site"/>
</dbReference>
<dbReference type="Proteomes" id="UP001144256">
    <property type="component" value="Unassembled WGS sequence"/>
</dbReference>
<dbReference type="PANTHER" id="PTHR43713">
    <property type="entry name" value="GLUTAMATE-1-SEMIALDEHYDE 2,1-AMINOMUTASE"/>
    <property type="match status" value="1"/>
</dbReference>
<name>A0A9W5Y9V4_9FIRM</name>
<organism evidence="4 5">
    <name type="scientific">Vallitalea longa</name>
    <dbReference type="NCBI Taxonomy" id="2936439"/>
    <lineage>
        <taxon>Bacteria</taxon>
        <taxon>Bacillati</taxon>
        <taxon>Bacillota</taxon>
        <taxon>Clostridia</taxon>
        <taxon>Lachnospirales</taxon>
        <taxon>Vallitaleaceae</taxon>
        <taxon>Vallitalea</taxon>
    </lineage>
</organism>
<dbReference type="GO" id="GO:0008483">
    <property type="term" value="F:transaminase activity"/>
    <property type="evidence" value="ECO:0007669"/>
    <property type="project" value="InterPro"/>
</dbReference>
<dbReference type="AlphaFoldDB" id="A0A9W5Y9V4"/>
<gene>
    <name evidence="4" type="primary">hemL</name>
    <name evidence="4" type="ORF">SH1V18_24750</name>
</gene>
<keyword evidence="5" id="KW-1185">Reference proteome</keyword>
<dbReference type="EMBL" id="BRLB01000006">
    <property type="protein sequence ID" value="GKX29995.1"/>
    <property type="molecule type" value="Genomic_DNA"/>
</dbReference>
<dbReference type="RefSeq" id="WP_281815804.1">
    <property type="nucleotide sequence ID" value="NZ_BRLB01000006.1"/>
</dbReference>
<dbReference type="InterPro" id="IPR015424">
    <property type="entry name" value="PyrdxlP-dep_Trfase"/>
</dbReference>
<comment type="cofactor">
    <cofactor evidence="1">
        <name>pyridoxal 5'-phosphate</name>
        <dbReference type="ChEBI" id="CHEBI:597326"/>
    </cofactor>
</comment>
<evidence type="ECO:0000256" key="2">
    <source>
        <dbReference type="ARBA" id="ARBA00022898"/>
    </source>
</evidence>
<proteinExistence type="inferred from homology"/>
<evidence type="ECO:0000256" key="1">
    <source>
        <dbReference type="ARBA" id="ARBA00001933"/>
    </source>
</evidence>
<evidence type="ECO:0000313" key="4">
    <source>
        <dbReference type="EMBL" id="GKX29995.1"/>
    </source>
</evidence>
<comment type="similarity">
    <text evidence="3">Belongs to the class-III pyridoxal-phosphate-dependent aminotransferase family.</text>
</comment>
<dbReference type="InterPro" id="IPR015422">
    <property type="entry name" value="PyrdxlP-dep_Trfase_small"/>
</dbReference>
<dbReference type="InterPro" id="IPR015421">
    <property type="entry name" value="PyrdxlP-dep_Trfase_major"/>
</dbReference>
<dbReference type="InterPro" id="IPR005814">
    <property type="entry name" value="Aminotrans_3"/>
</dbReference>
<dbReference type="Gene3D" id="3.40.640.10">
    <property type="entry name" value="Type I PLP-dependent aspartate aminotransferase-like (Major domain)"/>
    <property type="match status" value="1"/>
</dbReference>
<reference evidence="4" key="1">
    <citation type="submission" date="2022-06" db="EMBL/GenBank/DDBJ databases">
        <title>Vallitalea longa sp. nov., an anaerobic bacterium isolated from marine sediment.</title>
        <authorList>
            <person name="Hirano S."/>
            <person name="Terahara T."/>
            <person name="Mori K."/>
            <person name="Hamada M."/>
            <person name="Matsumoto R."/>
            <person name="Kobayashi T."/>
        </authorList>
    </citation>
    <scope>NUCLEOTIDE SEQUENCE</scope>
    <source>
        <strain evidence="4">SH18-1</strain>
    </source>
</reference>
<sequence>MEKKGYSVSKWHDTKEIYEQIDNLLAQPIRRVKRDAMNKYLDYFHTRCKKSKEMITEAKEHIPGGVQHNLAFNHPFPIVITKVDGPYMYDIDGNEYIDFLQAGGPTILGSNYKPVQEKVIELIKECGPVTGLFHEYELKIAKEVKKHFPSVELYRMLGSGTESVMAAIRIARLATGKKKIIKLGGAYHGWSDQMVYGLHIPNTRGFEAHGIPGKCRRNTQEAYPNKLHSLERVLRFNRLRGGTAAVIVEPVGPESGTRPIDKDYNKNIRELCDKYGAILIFDEVVSGFRIGIGGAQGYFDVKPDLTIFGKIIAGGYPSAGGLGGRKDLMEHIAAGLQSGKKRAYAGGTLAANPISALAGYYTIKEIERTNACEVAGRAGDRLTKGLKELIRHYDLPFVAYNQGSICHLETAGTMFTKIFRLGGMKEMKARKHMMEEMGAAYMAEGLVTLAGSRMYTSLADTDEIIDEGLNRFESVFKNVEGVK</sequence>
<dbReference type="SUPFAM" id="SSF53383">
    <property type="entry name" value="PLP-dependent transferases"/>
    <property type="match status" value="1"/>
</dbReference>
<evidence type="ECO:0000256" key="3">
    <source>
        <dbReference type="RuleBase" id="RU003560"/>
    </source>
</evidence>
<dbReference type="PANTHER" id="PTHR43713:SF3">
    <property type="entry name" value="GLUTAMATE-1-SEMIALDEHYDE 2,1-AMINOMUTASE 1, CHLOROPLASTIC-RELATED"/>
    <property type="match status" value="1"/>
</dbReference>
<keyword evidence="2 3" id="KW-0663">Pyridoxal phosphate</keyword>
<evidence type="ECO:0000313" key="5">
    <source>
        <dbReference type="Proteomes" id="UP001144256"/>
    </source>
</evidence>
<protein>
    <submittedName>
        <fullName evidence="4">Glutamate-1-semialdehyde 2,1-aminomutase</fullName>
    </submittedName>
</protein>
<dbReference type="PROSITE" id="PS00600">
    <property type="entry name" value="AA_TRANSFER_CLASS_3"/>
    <property type="match status" value="1"/>
</dbReference>
<dbReference type="Gene3D" id="3.90.1150.10">
    <property type="entry name" value="Aspartate Aminotransferase, domain 1"/>
    <property type="match status" value="1"/>
</dbReference>
<dbReference type="GO" id="GO:0030170">
    <property type="term" value="F:pyridoxal phosphate binding"/>
    <property type="evidence" value="ECO:0007669"/>
    <property type="project" value="InterPro"/>
</dbReference>